<dbReference type="PANTHER" id="PTHR11961">
    <property type="entry name" value="CYTOCHROME C"/>
    <property type="match status" value="1"/>
</dbReference>
<evidence type="ECO:0000313" key="8">
    <source>
        <dbReference type="EMBL" id="ALL15355.1"/>
    </source>
</evidence>
<keyword evidence="2 6" id="KW-0349">Heme</keyword>
<dbReference type="InterPro" id="IPR036909">
    <property type="entry name" value="Cyt_c-like_dom_sf"/>
</dbReference>
<name>A0A0P0P461_9CAUL</name>
<keyword evidence="5 6" id="KW-0408">Iron</keyword>
<reference evidence="8 9" key="1">
    <citation type="submission" date="2015-10" db="EMBL/GenBank/DDBJ databases">
        <title>Conservation of the essential genome among Caulobacter and Brevundimonas species.</title>
        <authorList>
            <person name="Scott D."/>
            <person name="Ely B."/>
        </authorList>
    </citation>
    <scope>NUCLEOTIDE SEQUENCE [LARGE SCALE GENOMIC DNA]</scope>
    <source>
        <strain evidence="8 9">CB4</strain>
    </source>
</reference>
<feature type="domain" description="Cytochrome c" evidence="7">
    <location>
        <begin position="22"/>
        <end position="119"/>
    </location>
</feature>
<dbReference type="PRINTS" id="PR00604">
    <property type="entry name" value="CYTCHRMECIAB"/>
</dbReference>
<dbReference type="GO" id="GO:0046872">
    <property type="term" value="F:metal ion binding"/>
    <property type="evidence" value="ECO:0007669"/>
    <property type="project" value="UniProtKB-KW"/>
</dbReference>
<keyword evidence="3 6" id="KW-0479">Metal-binding</keyword>
<dbReference type="AlphaFoldDB" id="A0A0P0P461"/>
<evidence type="ECO:0000256" key="2">
    <source>
        <dbReference type="ARBA" id="ARBA00022617"/>
    </source>
</evidence>
<keyword evidence="1" id="KW-0813">Transport</keyword>
<organism evidence="8 9">
    <name type="scientific">Caulobacter henricii</name>
    <dbReference type="NCBI Taxonomy" id="69395"/>
    <lineage>
        <taxon>Bacteria</taxon>
        <taxon>Pseudomonadati</taxon>
        <taxon>Pseudomonadota</taxon>
        <taxon>Alphaproteobacteria</taxon>
        <taxon>Caulobacterales</taxon>
        <taxon>Caulobacteraceae</taxon>
        <taxon>Caulobacter</taxon>
    </lineage>
</organism>
<dbReference type="Pfam" id="PF00034">
    <property type="entry name" value="Cytochrom_C"/>
    <property type="match status" value="1"/>
</dbReference>
<protein>
    <recommendedName>
        <fullName evidence="7">Cytochrome c domain-containing protein</fullName>
    </recommendedName>
</protein>
<evidence type="ECO:0000256" key="6">
    <source>
        <dbReference type="PROSITE-ProRule" id="PRU00433"/>
    </source>
</evidence>
<evidence type="ECO:0000256" key="5">
    <source>
        <dbReference type="ARBA" id="ARBA00023004"/>
    </source>
</evidence>
<accession>A0A0P0P461</accession>
<dbReference type="GO" id="GO:0020037">
    <property type="term" value="F:heme binding"/>
    <property type="evidence" value="ECO:0007669"/>
    <property type="project" value="InterPro"/>
</dbReference>
<dbReference type="GO" id="GO:0009055">
    <property type="term" value="F:electron transfer activity"/>
    <property type="evidence" value="ECO:0007669"/>
    <property type="project" value="InterPro"/>
</dbReference>
<evidence type="ECO:0000259" key="7">
    <source>
        <dbReference type="PROSITE" id="PS51007"/>
    </source>
</evidence>
<gene>
    <name evidence="8" type="ORF">AQ619_14235</name>
</gene>
<evidence type="ECO:0000256" key="1">
    <source>
        <dbReference type="ARBA" id="ARBA00022448"/>
    </source>
</evidence>
<keyword evidence="4" id="KW-0249">Electron transport</keyword>
<sequence length="120" mass="12738">MCLAVTLAAGSPVLDEDASAAASVQRGRMQFMFRCGGCHALDVNRTGPALRGVVGRPAGSLGTFGYSSSLAHSGVVWSEQMLDQWLTAPSRLVPGTRMTVTVKSAEDRHTLIAYLRSVSR</sequence>
<keyword evidence="9" id="KW-1185">Reference proteome</keyword>
<dbReference type="OrthoDB" id="9805828at2"/>
<evidence type="ECO:0000256" key="4">
    <source>
        <dbReference type="ARBA" id="ARBA00022982"/>
    </source>
</evidence>
<dbReference type="InterPro" id="IPR002327">
    <property type="entry name" value="Cyt_c_1A/1B"/>
</dbReference>
<evidence type="ECO:0000256" key="3">
    <source>
        <dbReference type="ARBA" id="ARBA00022723"/>
    </source>
</evidence>
<dbReference type="InterPro" id="IPR009056">
    <property type="entry name" value="Cyt_c-like_dom"/>
</dbReference>
<dbReference type="Gene3D" id="1.10.760.10">
    <property type="entry name" value="Cytochrome c-like domain"/>
    <property type="match status" value="1"/>
</dbReference>
<proteinExistence type="predicted"/>
<dbReference type="PROSITE" id="PS51007">
    <property type="entry name" value="CYTC"/>
    <property type="match status" value="1"/>
</dbReference>
<dbReference type="Proteomes" id="UP000056905">
    <property type="component" value="Chromosome"/>
</dbReference>
<evidence type="ECO:0000313" key="9">
    <source>
        <dbReference type="Proteomes" id="UP000056905"/>
    </source>
</evidence>
<dbReference type="EMBL" id="CP013002">
    <property type="protein sequence ID" value="ALL15355.1"/>
    <property type="molecule type" value="Genomic_DNA"/>
</dbReference>
<dbReference type="STRING" id="69395.AQ619_14235"/>
<dbReference type="KEGG" id="chq:AQ619_14235"/>
<dbReference type="SUPFAM" id="SSF46626">
    <property type="entry name" value="Cytochrome c"/>
    <property type="match status" value="1"/>
</dbReference>